<feature type="region of interest" description="Disordered" evidence="1">
    <location>
        <begin position="13"/>
        <end position="50"/>
    </location>
</feature>
<dbReference type="AlphaFoldDB" id="A0A9D9HF49"/>
<dbReference type="EMBL" id="JADIMQ010000013">
    <property type="protein sequence ID" value="MBO8447828.1"/>
    <property type="molecule type" value="Genomic_DNA"/>
</dbReference>
<reference evidence="2" key="1">
    <citation type="submission" date="2020-10" db="EMBL/GenBank/DDBJ databases">
        <authorList>
            <person name="Gilroy R."/>
        </authorList>
    </citation>
    <scope>NUCLEOTIDE SEQUENCE</scope>
    <source>
        <strain evidence="2">20514</strain>
    </source>
</reference>
<evidence type="ECO:0000313" key="3">
    <source>
        <dbReference type="Proteomes" id="UP000810252"/>
    </source>
</evidence>
<reference evidence="2" key="2">
    <citation type="journal article" date="2021" name="PeerJ">
        <title>Extensive microbial diversity within the chicken gut microbiome revealed by metagenomics and culture.</title>
        <authorList>
            <person name="Gilroy R."/>
            <person name="Ravi A."/>
            <person name="Getino M."/>
            <person name="Pursley I."/>
            <person name="Horton D.L."/>
            <person name="Alikhan N.F."/>
            <person name="Baker D."/>
            <person name="Gharbi K."/>
            <person name="Hall N."/>
            <person name="Watson M."/>
            <person name="Adriaenssens E.M."/>
            <person name="Foster-Nyarko E."/>
            <person name="Jarju S."/>
            <person name="Secka A."/>
            <person name="Antonio M."/>
            <person name="Oren A."/>
            <person name="Chaudhuri R.R."/>
            <person name="La Ragione R."/>
            <person name="Hildebrand F."/>
            <person name="Pallen M.J."/>
        </authorList>
    </citation>
    <scope>NUCLEOTIDE SEQUENCE</scope>
    <source>
        <strain evidence="2">20514</strain>
    </source>
</reference>
<name>A0A9D9HF49_9BACT</name>
<dbReference type="InterPro" id="IPR014985">
    <property type="entry name" value="WbqC"/>
</dbReference>
<evidence type="ECO:0000256" key="1">
    <source>
        <dbReference type="SAM" id="MobiDB-lite"/>
    </source>
</evidence>
<proteinExistence type="predicted"/>
<dbReference type="Proteomes" id="UP000810252">
    <property type="component" value="Unassembled WGS sequence"/>
</dbReference>
<accession>A0A9D9HF49</accession>
<organism evidence="2 3">
    <name type="scientific">Candidatus Cryptobacteroides merdigallinarum</name>
    <dbReference type="NCBI Taxonomy" id="2840770"/>
    <lineage>
        <taxon>Bacteria</taxon>
        <taxon>Pseudomonadati</taxon>
        <taxon>Bacteroidota</taxon>
        <taxon>Bacteroidia</taxon>
        <taxon>Bacteroidales</taxon>
        <taxon>Candidatus Cryptobacteroides</taxon>
    </lineage>
</organism>
<dbReference type="Pfam" id="PF08889">
    <property type="entry name" value="WbqC"/>
    <property type="match status" value="1"/>
</dbReference>
<feature type="compositionally biased region" description="Basic and acidic residues" evidence="1">
    <location>
        <begin position="13"/>
        <end position="28"/>
    </location>
</feature>
<comment type="caution">
    <text evidence="2">The sequence shown here is derived from an EMBL/GenBank/DDBJ whole genome shotgun (WGS) entry which is preliminary data.</text>
</comment>
<sequence>MVKDLSGTVHVAREDISGNRRRVPEEGGMHAAGPAGKDTGGCPEAFSGTPSRLSRQKVYIEACENYQKQSYRNRCHFYSAAGLDSLSFPIVHTGGSHNNIPIKEVLVDYSVDWVTRHKRAIVSAYRMSAYFEYYSDALFAILDSRPDTLFRLNRLITEFFISRFGLPVELSETSVFSPRGSSVYGTDYREAIHPKRPDNILRSLGLEKPYFQVFSGKYGFIPHLSAMDLLFNEGPESIAYLCPAPSTLLPQGSCNV</sequence>
<protein>
    <submittedName>
        <fullName evidence="2">WbqC family protein</fullName>
    </submittedName>
</protein>
<gene>
    <name evidence="2" type="ORF">IAC29_00980</name>
</gene>
<evidence type="ECO:0000313" key="2">
    <source>
        <dbReference type="EMBL" id="MBO8447828.1"/>
    </source>
</evidence>